<accession>E9HQC5</accession>
<sequence length="240" mass="27656">MAENNQENQRTILEKTFALTSQRLEGTVTLLDLTVELRKIPATVEHQIDQPYGPIVLATTRLEEGAESNNVNGAANGNGTRPAVPVGVARQEIIDLTESSDEEDDATVENPDLEDRNDEDDDEEDDDEENDAAENDTPVENEEDDVRTPRDSPPPYSPDFSTGRRRYHDDRNLRSPTPPGYVPPTYLQNMYSPPILLRSEAEYRFNRRDLIRQYNRDSLDLYYKYEFQAQQLKRARRQFY</sequence>
<keyword evidence="3" id="KW-1185">Reference proteome</keyword>
<dbReference type="AlphaFoldDB" id="E9HQC5"/>
<evidence type="ECO:0000256" key="1">
    <source>
        <dbReference type="SAM" id="MobiDB-lite"/>
    </source>
</evidence>
<name>E9HQC5_DAPPU</name>
<proteinExistence type="predicted"/>
<evidence type="ECO:0000313" key="2">
    <source>
        <dbReference type="EMBL" id="EFX66066.1"/>
    </source>
</evidence>
<dbReference type="InParanoid" id="E9HQC5"/>
<protein>
    <submittedName>
        <fullName evidence="2">Uncharacterized protein</fullName>
    </submittedName>
</protein>
<feature type="compositionally biased region" description="Acidic residues" evidence="1">
    <location>
        <begin position="98"/>
        <end position="145"/>
    </location>
</feature>
<reference evidence="2 3" key="1">
    <citation type="journal article" date="2011" name="Science">
        <title>The ecoresponsive genome of Daphnia pulex.</title>
        <authorList>
            <person name="Colbourne J.K."/>
            <person name="Pfrender M.E."/>
            <person name="Gilbert D."/>
            <person name="Thomas W.K."/>
            <person name="Tucker A."/>
            <person name="Oakley T.H."/>
            <person name="Tokishita S."/>
            <person name="Aerts A."/>
            <person name="Arnold G.J."/>
            <person name="Basu M.K."/>
            <person name="Bauer D.J."/>
            <person name="Caceres C.E."/>
            <person name="Carmel L."/>
            <person name="Casola C."/>
            <person name="Choi J.H."/>
            <person name="Detter J.C."/>
            <person name="Dong Q."/>
            <person name="Dusheyko S."/>
            <person name="Eads B.D."/>
            <person name="Frohlich T."/>
            <person name="Geiler-Samerotte K.A."/>
            <person name="Gerlach D."/>
            <person name="Hatcher P."/>
            <person name="Jogdeo S."/>
            <person name="Krijgsveld J."/>
            <person name="Kriventseva E.V."/>
            <person name="Kultz D."/>
            <person name="Laforsch C."/>
            <person name="Lindquist E."/>
            <person name="Lopez J."/>
            <person name="Manak J.R."/>
            <person name="Muller J."/>
            <person name="Pangilinan J."/>
            <person name="Patwardhan R.P."/>
            <person name="Pitluck S."/>
            <person name="Pritham E.J."/>
            <person name="Rechtsteiner A."/>
            <person name="Rho M."/>
            <person name="Rogozin I.B."/>
            <person name="Sakarya O."/>
            <person name="Salamov A."/>
            <person name="Schaack S."/>
            <person name="Shapiro H."/>
            <person name="Shiga Y."/>
            <person name="Skalitzky C."/>
            <person name="Smith Z."/>
            <person name="Souvorov A."/>
            <person name="Sung W."/>
            <person name="Tang Z."/>
            <person name="Tsuchiya D."/>
            <person name="Tu H."/>
            <person name="Vos H."/>
            <person name="Wang M."/>
            <person name="Wolf Y.I."/>
            <person name="Yamagata H."/>
            <person name="Yamada T."/>
            <person name="Ye Y."/>
            <person name="Shaw J.R."/>
            <person name="Andrews J."/>
            <person name="Crease T.J."/>
            <person name="Tang H."/>
            <person name="Lucas S.M."/>
            <person name="Robertson H.M."/>
            <person name="Bork P."/>
            <person name="Koonin E.V."/>
            <person name="Zdobnov E.M."/>
            <person name="Grigoriev I.V."/>
            <person name="Lynch M."/>
            <person name="Boore J.L."/>
        </authorList>
    </citation>
    <scope>NUCLEOTIDE SEQUENCE [LARGE SCALE GENOMIC DNA]</scope>
</reference>
<dbReference type="KEGG" id="dpx:DAPPUDRAFT_116739"/>
<gene>
    <name evidence="2" type="ORF">DAPPUDRAFT_116739</name>
</gene>
<evidence type="ECO:0000313" key="3">
    <source>
        <dbReference type="Proteomes" id="UP000000305"/>
    </source>
</evidence>
<feature type="region of interest" description="Disordered" evidence="1">
    <location>
        <begin position="95"/>
        <end position="186"/>
    </location>
</feature>
<dbReference type="HOGENOM" id="CLU_060000_1_0_1"/>
<dbReference type="Proteomes" id="UP000000305">
    <property type="component" value="Unassembled WGS sequence"/>
</dbReference>
<dbReference type="PhylomeDB" id="E9HQC5"/>
<organism evidence="2 3">
    <name type="scientific">Daphnia pulex</name>
    <name type="common">Water flea</name>
    <dbReference type="NCBI Taxonomy" id="6669"/>
    <lineage>
        <taxon>Eukaryota</taxon>
        <taxon>Metazoa</taxon>
        <taxon>Ecdysozoa</taxon>
        <taxon>Arthropoda</taxon>
        <taxon>Crustacea</taxon>
        <taxon>Branchiopoda</taxon>
        <taxon>Diplostraca</taxon>
        <taxon>Cladocera</taxon>
        <taxon>Anomopoda</taxon>
        <taxon>Daphniidae</taxon>
        <taxon>Daphnia</taxon>
    </lineage>
</organism>
<dbReference type="EMBL" id="GL732717">
    <property type="protein sequence ID" value="EFX66066.1"/>
    <property type="molecule type" value="Genomic_DNA"/>
</dbReference>